<dbReference type="InterPro" id="IPR019734">
    <property type="entry name" value="TPR_rpt"/>
</dbReference>
<dbReference type="PANTHER" id="PTHR28142">
    <property type="entry name" value="MITOCHONDRIAL INNER MEMBRANE I-AAA PROTEASE SUPERCOMPLEX SUBUNIT MGR3-RELATED"/>
    <property type="match status" value="1"/>
</dbReference>
<dbReference type="SMART" id="SM00028">
    <property type="entry name" value="TPR"/>
    <property type="match status" value="4"/>
</dbReference>
<comment type="caution">
    <text evidence="1">The sequence shown here is derived from an EMBL/GenBank/DDBJ whole genome shotgun (WGS) entry which is preliminary data.</text>
</comment>
<dbReference type="OMA" id="QVAMMLE"/>
<dbReference type="SUPFAM" id="SSF48452">
    <property type="entry name" value="TPR-like"/>
    <property type="match status" value="2"/>
</dbReference>
<dbReference type="OrthoDB" id="10050400at2759"/>
<dbReference type="Gene3D" id="1.25.40.10">
    <property type="entry name" value="Tetratricopeptide repeat domain"/>
    <property type="match status" value="2"/>
</dbReference>
<dbReference type="InterPro" id="IPR011990">
    <property type="entry name" value="TPR-like_helical_dom_sf"/>
</dbReference>
<organism evidence="1 2">
    <name type="scientific">Syncephalastrum racemosum</name>
    <name type="common">Filamentous fungus</name>
    <dbReference type="NCBI Taxonomy" id="13706"/>
    <lineage>
        <taxon>Eukaryota</taxon>
        <taxon>Fungi</taxon>
        <taxon>Fungi incertae sedis</taxon>
        <taxon>Mucoromycota</taxon>
        <taxon>Mucoromycotina</taxon>
        <taxon>Mucoromycetes</taxon>
        <taxon>Mucorales</taxon>
        <taxon>Syncephalastraceae</taxon>
        <taxon>Syncephalastrum</taxon>
    </lineage>
</organism>
<dbReference type="InterPro" id="IPR040201">
    <property type="entry name" value="Mrg3-like"/>
</dbReference>
<accession>A0A1X2HCB5</accession>
<dbReference type="EMBL" id="MCGN01000005">
    <property type="protein sequence ID" value="ORY96390.1"/>
    <property type="molecule type" value="Genomic_DNA"/>
</dbReference>
<gene>
    <name evidence="1" type="ORF">BCR43DRAFT_531083</name>
</gene>
<dbReference type="Proteomes" id="UP000242180">
    <property type="component" value="Unassembled WGS sequence"/>
</dbReference>
<dbReference type="STRING" id="13706.A0A1X2HCB5"/>
<dbReference type="AlphaFoldDB" id="A0A1X2HCB5"/>
<dbReference type="InParanoid" id="A0A1X2HCB5"/>
<protein>
    <submittedName>
        <fullName evidence="1">Uncharacterized protein</fullName>
    </submittedName>
</protein>
<dbReference type="FunCoup" id="A0A1X2HCB5">
    <property type="interactions" value="37"/>
</dbReference>
<name>A0A1X2HCB5_SYNRA</name>
<evidence type="ECO:0000313" key="1">
    <source>
        <dbReference type="EMBL" id="ORY96390.1"/>
    </source>
</evidence>
<dbReference type="Pfam" id="PF13181">
    <property type="entry name" value="TPR_8"/>
    <property type="match status" value="1"/>
</dbReference>
<dbReference type="PANTHER" id="PTHR28142:SF1">
    <property type="entry name" value="MITOCHONDRIAL INNER MEMBRANE I-AAA PROTEASE SUPERCOMPLEX SUBUNIT MGR3-RELATED"/>
    <property type="match status" value="1"/>
</dbReference>
<keyword evidence="2" id="KW-1185">Reference proteome</keyword>
<evidence type="ECO:0000313" key="2">
    <source>
        <dbReference type="Proteomes" id="UP000242180"/>
    </source>
</evidence>
<sequence length="339" mass="38064">MVTVLIGAGLTCLGVGLYEYFTSDVQKYPSNVRQALRKGLYYQNKNDHKLALKYLREALDLALASPELERDGAPLTGIMIQVGALLETMGRLPEARQALVQAFEHVTRSQGDLPSIDDMAALPEITQKKATGIAQKLGDVCAGLKRDEEAERWYTWSVEHLLRVSSKPTSPYGDDDKMLFNKEHMPAWLTETELGASLEALATFYASRHRYTYAIPLYMRALTLADVHKTCHATVLMNNLAEAFTSVNRFEDAKQWAQKGIDLAQNPNTRKQNKDGEICDETCGILLFNMGMILEQTNDRIGAAVCYEKAKRHAREYKLMEVVQEADQALKRIASQNED</sequence>
<proteinExistence type="predicted"/>
<reference evidence="1 2" key="1">
    <citation type="submission" date="2016-07" db="EMBL/GenBank/DDBJ databases">
        <title>Pervasive Adenine N6-methylation of Active Genes in Fungi.</title>
        <authorList>
            <consortium name="DOE Joint Genome Institute"/>
            <person name="Mondo S.J."/>
            <person name="Dannebaum R.O."/>
            <person name="Kuo R.C."/>
            <person name="Labutti K."/>
            <person name="Haridas S."/>
            <person name="Kuo A."/>
            <person name="Salamov A."/>
            <person name="Ahrendt S.R."/>
            <person name="Lipzen A."/>
            <person name="Sullivan W."/>
            <person name="Andreopoulos W.B."/>
            <person name="Clum A."/>
            <person name="Lindquist E."/>
            <person name="Daum C."/>
            <person name="Ramamoorthy G.K."/>
            <person name="Gryganskyi A."/>
            <person name="Culley D."/>
            <person name="Magnuson J.K."/>
            <person name="James T.Y."/>
            <person name="O'Malley M.A."/>
            <person name="Stajich J.E."/>
            <person name="Spatafora J.W."/>
            <person name="Visel A."/>
            <person name="Grigoriev I.V."/>
        </authorList>
    </citation>
    <scope>NUCLEOTIDE SEQUENCE [LARGE SCALE GENOMIC DNA]</scope>
    <source>
        <strain evidence="1 2">NRRL 2496</strain>
    </source>
</reference>